<keyword evidence="1" id="KW-0812">Transmembrane</keyword>
<keyword evidence="1" id="KW-1133">Transmembrane helix</keyword>
<dbReference type="KEGG" id="tfr:BR63_00245"/>
<name>A0A7G6DYJ0_THEFR</name>
<dbReference type="Proteomes" id="UP000515847">
    <property type="component" value="Chromosome"/>
</dbReference>
<feature type="transmembrane region" description="Helical" evidence="1">
    <location>
        <begin position="18"/>
        <end position="37"/>
    </location>
</feature>
<dbReference type="EMBL" id="CP045798">
    <property type="protein sequence ID" value="QNB44894.1"/>
    <property type="molecule type" value="Genomic_DNA"/>
</dbReference>
<gene>
    <name evidence="2" type="ORF">BR63_00245</name>
</gene>
<protein>
    <recommendedName>
        <fullName evidence="4">DUF4878 domain-containing protein</fullName>
    </recommendedName>
</protein>
<dbReference type="AlphaFoldDB" id="A0A7G6DYJ0"/>
<organism evidence="2 3">
    <name type="scientific">Thermanaerosceptrum fracticalcis</name>
    <dbReference type="NCBI Taxonomy" id="1712410"/>
    <lineage>
        <taxon>Bacteria</taxon>
        <taxon>Bacillati</taxon>
        <taxon>Bacillota</taxon>
        <taxon>Clostridia</taxon>
        <taxon>Eubacteriales</taxon>
        <taxon>Peptococcaceae</taxon>
        <taxon>Thermanaerosceptrum</taxon>
    </lineage>
</organism>
<keyword evidence="3" id="KW-1185">Reference proteome</keyword>
<keyword evidence="1" id="KW-0472">Membrane</keyword>
<proteinExistence type="predicted"/>
<accession>A0A7G6DYJ0</accession>
<evidence type="ECO:0000313" key="3">
    <source>
        <dbReference type="Proteomes" id="UP000515847"/>
    </source>
</evidence>
<sequence>MMQGFKLTMSAIKMINKYLLSVILILISIIVFFNVPFNILKHVDNNNITDNKPPLNEPHYDNMNLKLVVPTVPSEVFMSPESVMKSYLEAEKKRDWLMTYALLQVPQDISIEQYCKEMNEYNGQLLDYKIEGVKIIESKDMAVVYVTYNYTVGDKKFLEIKEPFSCIKIDGLWKVRWLPRQ</sequence>
<evidence type="ECO:0000313" key="2">
    <source>
        <dbReference type="EMBL" id="QNB44894.1"/>
    </source>
</evidence>
<evidence type="ECO:0000256" key="1">
    <source>
        <dbReference type="SAM" id="Phobius"/>
    </source>
</evidence>
<evidence type="ECO:0008006" key="4">
    <source>
        <dbReference type="Google" id="ProtNLM"/>
    </source>
</evidence>
<reference evidence="2 3" key="1">
    <citation type="journal article" date="2019" name="Front. Microbiol.">
        <title>Thermoanaerosceptrum fracticalcis gen. nov. sp. nov., a Novel Fumarate-Fermenting Microorganism From a Deep Fractured Carbonate Aquifer of the US Great Basin.</title>
        <authorList>
            <person name="Hamilton-Brehm S.D."/>
            <person name="Stewart L.E."/>
            <person name="Zavarin M."/>
            <person name="Caldwell M."/>
            <person name="Lawson P.A."/>
            <person name="Onstott T.C."/>
            <person name="Grzymski J."/>
            <person name="Neveux I."/>
            <person name="Lollar B.S."/>
            <person name="Russell C.E."/>
            <person name="Moser D.P."/>
        </authorList>
    </citation>
    <scope>NUCLEOTIDE SEQUENCE [LARGE SCALE GENOMIC DNA]</scope>
    <source>
        <strain evidence="2 3">DRI-13</strain>
    </source>
</reference>